<dbReference type="SUPFAM" id="SSF55785">
    <property type="entry name" value="PYP-like sensor domain (PAS domain)"/>
    <property type="match status" value="1"/>
</dbReference>
<dbReference type="EMBL" id="SLUN01000020">
    <property type="protein sequence ID" value="TCL63795.1"/>
    <property type="molecule type" value="Genomic_DNA"/>
</dbReference>
<organism evidence="1 2">
    <name type="scientific">Hydrogenispora ethanolica</name>
    <dbReference type="NCBI Taxonomy" id="1082276"/>
    <lineage>
        <taxon>Bacteria</taxon>
        <taxon>Bacillati</taxon>
        <taxon>Bacillota</taxon>
        <taxon>Hydrogenispora</taxon>
    </lineage>
</organism>
<evidence type="ECO:0008006" key="3">
    <source>
        <dbReference type="Google" id="ProtNLM"/>
    </source>
</evidence>
<dbReference type="AlphaFoldDB" id="A0A4R1RD49"/>
<evidence type="ECO:0000313" key="1">
    <source>
        <dbReference type="EMBL" id="TCL63795.1"/>
    </source>
</evidence>
<keyword evidence="2" id="KW-1185">Reference proteome</keyword>
<reference evidence="1 2" key="1">
    <citation type="submission" date="2019-03" db="EMBL/GenBank/DDBJ databases">
        <title>Genomic Encyclopedia of Type Strains, Phase IV (KMG-IV): sequencing the most valuable type-strain genomes for metagenomic binning, comparative biology and taxonomic classification.</title>
        <authorList>
            <person name="Goeker M."/>
        </authorList>
    </citation>
    <scope>NUCLEOTIDE SEQUENCE [LARGE SCALE GENOMIC DNA]</scope>
    <source>
        <strain evidence="1 2">LX-B</strain>
    </source>
</reference>
<dbReference type="Gene3D" id="3.30.450.20">
    <property type="entry name" value="PAS domain"/>
    <property type="match status" value="1"/>
</dbReference>
<dbReference type="Proteomes" id="UP000295008">
    <property type="component" value="Unassembled WGS sequence"/>
</dbReference>
<dbReference type="RefSeq" id="WP_165908062.1">
    <property type="nucleotide sequence ID" value="NZ_SLUN01000020.1"/>
</dbReference>
<gene>
    <name evidence="1" type="ORF">EDC14_102080</name>
</gene>
<protein>
    <recommendedName>
        <fullName evidence="3">PAS domain-containing protein</fullName>
    </recommendedName>
</protein>
<name>A0A4R1RD49_HYDET</name>
<dbReference type="Pfam" id="PF13596">
    <property type="entry name" value="PAS_10"/>
    <property type="match status" value="1"/>
</dbReference>
<dbReference type="InterPro" id="IPR035965">
    <property type="entry name" value="PAS-like_dom_sf"/>
</dbReference>
<comment type="caution">
    <text evidence="1">The sequence shown here is derived from an EMBL/GenBank/DDBJ whole genome shotgun (WGS) entry which is preliminary data.</text>
</comment>
<proteinExistence type="predicted"/>
<sequence>MIDGMDEQILRAMYETLPVEISIIDANDEIIGWNKHETRLFKRPLTAMNIDFRYYQPDEALPKAELIIREMKEGKYSKAHFWFDLKPDHHGKMQKVLIEFYALRDYSGKYLGCMECTHNVSAESGEDLLKGA</sequence>
<evidence type="ECO:0000313" key="2">
    <source>
        <dbReference type="Proteomes" id="UP000295008"/>
    </source>
</evidence>
<accession>A0A4R1RD49</accession>